<dbReference type="PANTHER" id="PTHR42760:SF40">
    <property type="entry name" value="3-OXOACYL-[ACYL-CARRIER-PROTEIN] REDUCTASE, CHLOROPLASTIC"/>
    <property type="match status" value="1"/>
</dbReference>
<name>A0ABT5WXB5_9SPHN</name>
<evidence type="ECO:0000256" key="1">
    <source>
        <dbReference type="ARBA" id="ARBA00006484"/>
    </source>
</evidence>
<keyword evidence="3" id="KW-1185">Reference proteome</keyword>
<sequence>MPTTIVTGASRGIGTVICDYLARRGHHVIGLARGRPEGFAGSFYAADLTDEAETADTLARILAEHEVDNLVNNAGKADRKAIEDISLAGARDMMELNVMATIQCTQAVVAGMKRRGAGRIVNMASRALLGRERTAVYAASKAAVEALTRSWALELGGHGITVNAVAPGVIDSAMFRQNNPADSPETAKLLDRIPLHRTGQPAEVAAAVAYFLSPDAGYTTGQTLFVCGGWSV</sequence>
<dbReference type="PRINTS" id="PR00080">
    <property type="entry name" value="SDRFAMILY"/>
</dbReference>
<dbReference type="PANTHER" id="PTHR42760">
    <property type="entry name" value="SHORT-CHAIN DEHYDROGENASES/REDUCTASES FAMILY MEMBER"/>
    <property type="match status" value="1"/>
</dbReference>
<dbReference type="PRINTS" id="PR00081">
    <property type="entry name" value="GDHRDH"/>
</dbReference>
<organism evidence="2 3">
    <name type="scientific">Novosphingobium album</name>
    <name type="common">ex Liu et al. 2023</name>
    <dbReference type="NCBI Taxonomy" id="3031130"/>
    <lineage>
        <taxon>Bacteria</taxon>
        <taxon>Pseudomonadati</taxon>
        <taxon>Pseudomonadota</taxon>
        <taxon>Alphaproteobacteria</taxon>
        <taxon>Sphingomonadales</taxon>
        <taxon>Sphingomonadaceae</taxon>
        <taxon>Novosphingobium</taxon>
    </lineage>
</organism>
<protein>
    <submittedName>
        <fullName evidence="2">SDR family oxidoreductase</fullName>
    </submittedName>
</protein>
<gene>
    <name evidence="2" type="ORF">PYV00_22725</name>
</gene>
<dbReference type="InterPro" id="IPR036291">
    <property type="entry name" value="NAD(P)-bd_dom_sf"/>
</dbReference>
<reference evidence="2 3" key="1">
    <citation type="submission" date="2023-03" db="EMBL/GenBank/DDBJ databases">
        <title>NovoSphingobium album sp. nov. isolated from polycyclic aromatic hydrocarbons- and heavy-metal polluted soil.</title>
        <authorList>
            <person name="Liu Z."/>
            <person name="Wang K."/>
        </authorList>
    </citation>
    <scope>NUCLEOTIDE SEQUENCE [LARGE SCALE GENOMIC DNA]</scope>
    <source>
        <strain evidence="2 3">H3SJ31-1</strain>
    </source>
</reference>
<accession>A0ABT5WXB5</accession>
<dbReference type="Gene3D" id="3.40.50.720">
    <property type="entry name" value="NAD(P)-binding Rossmann-like Domain"/>
    <property type="match status" value="1"/>
</dbReference>
<evidence type="ECO:0000313" key="2">
    <source>
        <dbReference type="EMBL" id="MDE8654517.1"/>
    </source>
</evidence>
<comment type="similarity">
    <text evidence="1">Belongs to the short-chain dehydrogenases/reductases (SDR) family.</text>
</comment>
<comment type="caution">
    <text evidence="2">The sequence shown here is derived from an EMBL/GenBank/DDBJ whole genome shotgun (WGS) entry which is preliminary data.</text>
</comment>
<dbReference type="EMBL" id="JARESE010000085">
    <property type="protein sequence ID" value="MDE8654517.1"/>
    <property type="molecule type" value="Genomic_DNA"/>
</dbReference>
<dbReference type="SUPFAM" id="SSF51735">
    <property type="entry name" value="NAD(P)-binding Rossmann-fold domains"/>
    <property type="match status" value="1"/>
</dbReference>
<dbReference type="PROSITE" id="PS00061">
    <property type="entry name" value="ADH_SHORT"/>
    <property type="match status" value="1"/>
</dbReference>
<dbReference type="InterPro" id="IPR020904">
    <property type="entry name" value="Sc_DH/Rdtase_CS"/>
</dbReference>
<dbReference type="Proteomes" id="UP001216253">
    <property type="component" value="Unassembled WGS sequence"/>
</dbReference>
<proteinExistence type="inferred from homology"/>
<dbReference type="CDD" id="cd05233">
    <property type="entry name" value="SDR_c"/>
    <property type="match status" value="1"/>
</dbReference>
<dbReference type="InterPro" id="IPR002347">
    <property type="entry name" value="SDR_fam"/>
</dbReference>
<dbReference type="Pfam" id="PF13561">
    <property type="entry name" value="adh_short_C2"/>
    <property type="match status" value="1"/>
</dbReference>
<evidence type="ECO:0000313" key="3">
    <source>
        <dbReference type="Proteomes" id="UP001216253"/>
    </source>
</evidence>
<dbReference type="RefSeq" id="WP_275230631.1">
    <property type="nucleotide sequence ID" value="NZ_JARESE010000085.1"/>
</dbReference>